<name>A0A1H8J1I7_9BACT</name>
<dbReference type="PANTHER" id="PTHR41339:SF1">
    <property type="entry name" value="SECRETED PROTEIN"/>
    <property type="match status" value="1"/>
</dbReference>
<dbReference type="OrthoDB" id="1521716at2"/>
<keyword evidence="1" id="KW-0732">Signal</keyword>
<proteinExistence type="predicted"/>
<dbReference type="EMBL" id="FOBB01000012">
    <property type="protein sequence ID" value="SEN74017.1"/>
    <property type="molecule type" value="Genomic_DNA"/>
</dbReference>
<dbReference type="PROSITE" id="PS51257">
    <property type="entry name" value="PROKAR_LIPOPROTEIN"/>
    <property type="match status" value="1"/>
</dbReference>
<dbReference type="AlphaFoldDB" id="A0A1H8J1I7"/>
<dbReference type="STRING" id="573321.SAMN04488505_112140"/>
<feature type="chain" id="PRO_5011605439" description="T9SS C-terminal target domain-containing protein" evidence="1">
    <location>
        <begin position="17"/>
        <end position="479"/>
    </location>
</feature>
<feature type="signal peptide" evidence="1">
    <location>
        <begin position="1"/>
        <end position="16"/>
    </location>
</feature>
<dbReference type="RefSeq" id="WP_089920772.1">
    <property type="nucleotide sequence ID" value="NZ_FOBB01000012.1"/>
</dbReference>
<accession>A0A1H8J1I7</accession>
<organism evidence="2 3">
    <name type="scientific">Chitinophaga rupis</name>
    <dbReference type="NCBI Taxonomy" id="573321"/>
    <lineage>
        <taxon>Bacteria</taxon>
        <taxon>Pseudomonadati</taxon>
        <taxon>Bacteroidota</taxon>
        <taxon>Chitinophagia</taxon>
        <taxon>Chitinophagales</taxon>
        <taxon>Chitinophagaceae</taxon>
        <taxon>Chitinophaga</taxon>
    </lineage>
</organism>
<evidence type="ECO:0000313" key="3">
    <source>
        <dbReference type="Proteomes" id="UP000198984"/>
    </source>
</evidence>
<protein>
    <recommendedName>
        <fullName evidence="4">T9SS C-terminal target domain-containing protein</fullName>
    </recommendedName>
</protein>
<evidence type="ECO:0000313" key="2">
    <source>
        <dbReference type="EMBL" id="SEN74017.1"/>
    </source>
</evidence>
<evidence type="ECO:0008006" key="4">
    <source>
        <dbReference type="Google" id="ProtNLM"/>
    </source>
</evidence>
<dbReference type="PANTHER" id="PTHR41339">
    <property type="entry name" value="LIPL48"/>
    <property type="match status" value="1"/>
</dbReference>
<evidence type="ECO:0000256" key="1">
    <source>
        <dbReference type="SAM" id="SignalP"/>
    </source>
</evidence>
<reference evidence="2 3" key="1">
    <citation type="submission" date="2016-10" db="EMBL/GenBank/DDBJ databases">
        <authorList>
            <person name="de Groot N.N."/>
        </authorList>
    </citation>
    <scope>NUCLEOTIDE SEQUENCE [LARGE SCALE GENOMIC DNA]</scope>
    <source>
        <strain evidence="2 3">DSM 21039</strain>
    </source>
</reference>
<keyword evidence="3" id="KW-1185">Reference proteome</keyword>
<sequence length="479" mass="50097">MKRKPLILTLATAAFAGVVLVSSCKKEGQPIADRSVSATQIIPTNPLSGVLGTGHAIKDTIHLTSSVAWHLSGLVYVDSSDVLIIDAGTTIQGDKSTSSTVPGGGLVVTRGAKVLAQGTATSPIIFTSNQTAPASGDWSGIILLGNASTNHSGRVQVEGIPSNPPADATYGGSVGTNDNDNSGILQYVRIEYAGFELSTDNEINGLTLAGVGRGTTLDFIEVYKSKDDAFEFFGGTVNASHLISVDALDDMFDTDNGYRGTIRYALGLADTTRADKSQSNGFESDNNSTGSTATPITHPVYRYITIVGLPNQARASITNGQPSGTGLYGRGAQLRRNAEFDIDSAIYLGYRYGISLDSALGTTRDKFYAGTSVLKHSFVHAYVKPFVTESAGNPVTNVGFNAAANQFTIFATSATNGNTGFTTANPNANIGLANPFVRPATATNAANWIPGSLNASRTVGAFPGRVDWTSGSSGWLRWL</sequence>
<gene>
    <name evidence="2" type="ORF">SAMN04488505_112140</name>
</gene>
<dbReference type="Proteomes" id="UP000198984">
    <property type="component" value="Unassembled WGS sequence"/>
</dbReference>